<keyword evidence="2" id="KW-1185">Reference proteome</keyword>
<protein>
    <submittedName>
        <fullName evidence="1">Uncharacterized protein</fullName>
    </submittedName>
</protein>
<name>A0A2I1CBA3_ASPN1</name>
<gene>
    <name evidence="1" type="ORF">P174DRAFT_429297</name>
</gene>
<dbReference type="GeneID" id="36532891"/>
<dbReference type="RefSeq" id="XP_024683451.1">
    <property type="nucleotide sequence ID" value="XM_024825566.1"/>
</dbReference>
<accession>A0A2I1CBA3</accession>
<evidence type="ECO:0000313" key="1">
    <source>
        <dbReference type="EMBL" id="PKX94856.1"/>
    </source>
</evidence>
<comment type="caution">
    <text evidence="1">The sequence shown here is derived from an EMBL/GenBank/DDBJ whole genome shotgun (WGS) entry which is preliminary data.</text>
</comment>
<reference evidence="2" key="1">
    <citation type="journal article" date="2018" name="Proc. Natl. Acad. Sci. U.S.A.">
        <title>Linking secondary metabolites to gene clusters through genome sequencing of six diverse Aspergillus species.</title>
        <authorList>
            <person name="Kaerboelling I."/>
            <person name="Vesth T.C."/>
            <person name="Frisvad J.C."/>
            <person name="Nybo J.L."/>
            <person name="Theobald S."/>
            <person name="Kuo A."/>
            <person name="Bowyer P."/>
            <person name="Matsuda Y."/>
            <person name="Mondo S."/>
            <person name="Lyhne E.K."/>
            <person name="Kogle M.E."/>
            <person name="Clum A."/>
            <person name="Lipzen A."/>
            <person name="Salamov A."/>
            <person name="Ngan C.Y."/>
            <person name="Daum C."/>
            <person name="Chiniquy J."/>
            <person name="Barry K."/>
            <person name="LaButti K."/>
            <person name="Haridas S."/>
            <person name="Simmons B.A."/>
            <person name="Magnuson J.K."/>
            <person name="Mortensen U.H."/>
            <person name="Larsen T.O."/>
            <person name="Grigoriev I.V."/>
            <person name="Baker S.E."/>
            <person name="Andersen M.R."/>
        </authorList>
    </citation>
    <scope>NUCLEOTIDE SEQUENCE [LARGE SCALE GENOMIC DNA]</scope>
    <source>
        <strain evidence="2">IBT 16806</strain>
    </source>
</reference>
<sequence length="167" mass="18709">MRIMDVGAAPELQERKLGYVTVLRVCVYGVRQDGVCRVDPANLLHVYFLAILRAFSLDAKAAKLDLQRGALGEMDLERSVECATHLVFECTDSSSPLNTYLNDLASYYRQRGADEFSTLLSAWIKYGVFNQSRGIKGSRVDATPRNPGKPKQHIEEARELLFQLGLN</sequence>
<evidence type="ECO:0000313" key="2">
    <source>
        <dbReference type="Proteomes" id="UP000234474"/>
    </source>
</evidence>
<proteinExistence type="predicted"/>
<dbReference type="OrthoDB" id="4959358at2759"/>
<dbReference type="EMBL" id="MSZS01000003">
    <property type="protein sequence ID" value="PKX94856.1"/>
    <property type="molecule type" value="Genomic_DNA"/>
</dbReference>
<dbReference type="VEuPathDB" id="FungiDB:P174DRAFT_429297"/>
<organism evidence="1 2">
    <name type="scientific">Aspergillus novofumigatus (strain IBT 16806)</name>
    <dbReference type="NCBI Taxonomy" id="1392255"/>
    <lineage>
        <taxon>Eukaryota</taxon>
        <taxon>Fungi</taxon>
        <taxon>Dikarya</taxon>
        <taxon>Ascomycota</taxon>
        <taxon>Pezizomycotina</taxon>
        <taxon>Eurotiomycetes</taxon>
        <taxon>Eurotiomycetidae</taxon>
        <taxon>Eurotiales</taxon>
        <taxon>Aspergillaceae</taxon>
        <taxon>Aspergillus</taxon>
        <taxon>Aspergillus subgen. Fumigati</taxon>
    </lineage>
</organism>
<dbReference type="AlphaFoldDB" id="A0A2I1CBA3"/>
<dbReference type="Proteomes" id="UP000234474">
    <property type="component" value="Unassembled WGS sequence"/>
</dbReference>